<dbReference type="Proteomes" id="UP000054047">
    <property type="component" value="Unassembled WGS sequence"/>
</dbReference>
<keyword evidence="3" id="KW-1185">Reference proteome</keyword>
<gene>
    <name evidence="2" type="ORF">ANCDUO_09723</name>
</gene>
<dbReference type="AlphaFoldDB" id="A0A0C2CT24"/>
<evidence type="ECO:0000313" key="3">
    <source>
        <dbReference type="Proteomes" id="UP000054047"/>
    </source>
</evidence>
<evidence type="ECO:0000256" key="1">
    <source>
        <dbReference type="SAM" id="MobiDB-lite"/>
    </source>
</evidence>
<name>A0A0C2CT24_9BILA</name>
<sequence length="91" mass="10454">MSITRKQKDKSLVRTTQTTTTRPTTTTTPSTTTTPTTTTTIRQEFTIVPIAPVEPVQDVKDDYDDYTEFEPGQVILKTRTRKLFLKSHRTY</sequence>
<dbReference type="OrthoDB" id="10541686at2759"/>
<dbReference type="EMBL" id="KN731355">
    <property type="protein sequence ID" value="KIH60033.1"/>
    <property type="molecule type" value="Genomic_DNA"/>
</dbReference>
<evidence type="ECO:0000313" key="2">
    <source>
        <dbReference type="EMBL" id="KIH60033.1"/>
    </source>
</evidence>
<organism evidence="2 3">
    <name type="scientific">Ancylostoma duodenale</name>
    <dbReference type="NCBI Taxonomy" id="51022"/>
    <lineage>
        <taxon>Eukaryota</taxon>
        <taxon>Metazoa</taxon>
        <taxon>Ecdysozoa</taxon>
        <taxon>Nematoda</taxon>
        <taxon>Chromadorea</taxon>
        <taxon>Rhabditida</taxon>
        <taxon>Rhabditina</taxon>
        <taxon>Rhabditomorpha</taxon>
        <taxon>Strongyloidea</taxon>
        <taxon>Ancylostomatidae</taxon>
        <taxon>Ancylostomatinae</taxon>
        <taxon>Ancylostoma</taxon>
    </lineage>
</organism>
<feature type="compositionally biased region" description="Low complexity" evidence="1">
    <location>
        <begin position="15"/>
        <end position="37"/>
    </location>
</feature>
<proteinExistence type="predicted"/>
<reference evidence="2 3" key="1">
    <citation type="submission" date="2013-12" db="EMBL/GenBank/DDBJ databases">
        <title>Draft genome of the parsitic nematode Ancylostoma duodenale.</title>
        <authorList>
            <person name="Mitreva M."/>
        </authorList>
    </citation>
    <scope>NUCLEOTIDE SEQUENCE [LARGE SCALE GENOMIC DNA]</scope>
    <source>
        <strain evidence="2 3">Zhejiang</strain>
    </source>
</reference>
<accession>A0A0C2CT24</accession>
<feature type="region of interest" description="Disordered" evidence="1">
    <location>
        <begin position="1"/>
        <end position="37"/>
    </location>
</feature>
<protein>
    <submittedName>
        <fullName evidence="2">Uncharacterized protein</fullName>
    </submittedName>
</protein>